<dbReference type="EnsemblPlants" id="OBART03G28230.2">
    <property type="protein sequence ID" value="OBART03G28230.2"/>
    <property type="gene ID" value="OBART03G28230"/>
</dbReference>
<dbReference type="STRING" id="65489.A0A0D3FM09"/>
<accession>A0A0D3FM09</accession>
<dbReference type="PANTHER" id="PTHR47802">
    <property type="entry name" value="GLYOXALASE FAMILY PROTEIN, EXPRESSED"/>
    <property type="match status" value="1"/>
</dbReference>
<dbReference type="PaxDb" id="65489-OBART03G28230.2"/>
<dbReference type="PANTHER" id="PTHR47802:SF1">
    <property type="entry name" value="GLYOXALASE FAMILY PROTEIN, EXPRESSED"/>
    <property type="match status" value="1"/>
</dbReference>
<dbReference type="Gene3D" id="3.10.180.10">
    <property type="entry name" value="2,3-Dihydroxybiphenyl 1,2-Dioxygenase, domain 1"/>
    <property type="match status" value="1"/>
</dbReference>
<evidence type="ECO:0000259" key="1">
    <source>
        <dbReference type="Pfam" id="PF00903"/>
    </source>
</evidence>
<name>A0A0D3FM09_9ORYZ</name>
<evidence type="ECO:0000313" key="2">
    <source>
        <dbReference type="EnsemblPlants" id="OBART03G28230.2"/>
    </source>
</evidence>
<protein>
    <recommendedName>
        <fullName evidence="1">Glyoxalase/fosfomycin resistance/dioxygenase domain-containing protein</fullName>
    </recommendedName>
</protein>
<proteinExistence type="predicted"/>
<dbReference type="Gramene" id="OBART03G28230.2">
    <property type="protein sequence ID" value="OBART03G28230.2"/>
    <property type="gene ID" value="OBART03G28230"/>
</dbReference>
<feature type="domain" description="Glyoxalase/fosfomycin resistance/dioxygenase" evidence="1">
    <location>
        <begin position="5"/>
        <end position="65"/>
    </location>
</feature>
<reference evidence="2" key="1">
    <citation type="journal article" date="2009" name="Rice">
        <title>De Novo Next Generation Sequencing of Plant Genomes.</title>
        <authorList>
            <person name="Rounsley S."/>
            <person name="Marri P.R."/>
            <person name="Yu Y."/>
            <person name="He R."/>
            <person name="Sisneros N."/>
            <person name="Goicoechea J.L."/>
            <person name="Lee S.J."/>
            <person name="Angelova A."/>
            <person name="Kudrna D."/>
            <person name="Luo M."/>
            <person name="Affourtit J."/>
            <person name="Desany B."/>
            <person name="Knight J."/>
            <person name="Niazi F."/>
            <person name="Egholm M."/>
            <person name="Wing R.A."/>
        </authorList>
    </citation>
    <scope>NUCLEOTIDE SEQUENCE [LARGE SCALE GENOMIC DNA]</scope>
    <source>
        <strain evidence="2">cv. IRGC 105608</strain>
    </source>
</reference>
<organism evidence="2">
    <name type="scientific">Oryza barthii</name>
    <dbReference type="NCBI Taxonomy" id="65489"/>
    <lineage>
        <taxon>Eukaryota</taxon>
        <taxon>Viridiplantae</taxon>
        <taxon>Streptophyta</taxon>
        <taxon>Embryophyta</taxon>
        <taxon>Tracheophyta</taxon>
        <taxon>Spermatophyta</taxon>
        <taxon>Magnoliopsida</taxon>
        <taxon>Liliopsida</taxon>
        <taxon>Poales</taxon>
        <taxon>Poaceae</taxon>
        <taxon>BOP clade</taxon>
        <taxon>Oryzoideae</taxon>
        <taxon>Oryzeae</taxon>
        <taxon>Oryzinae</taxon>
        <taxon>Oryza</taxon>
    </lineage>
</organism>
<dbReference type="SUPFAM" id="SSF54593">
    <property type="entry name" value="Glyoxalase/Bleomycin resistance protein/Dihydroxybiphenyl dioxygenase"/>
    <property type="match status" value="1"/>
</dbReference>
<reference evidence="2" key="2">
    <citation type="submission" date="2015-03" db="UniProtKB">
        <authorList>
            <consortium name="EnsemblPlants"/>
        </authorList>
    </citation>
    <scope>IDENTIFICATION</scope>
</reference>
<dbReference type="InterPro" id="IPR004360">
    <property type="entry name" value="Glyas_Fos-R_dOase_dom"/>
</dbReference>
<dbReference type="InterPro" id="IPR029068">
    <property type="entry name" value="Glyas_Bleomycin-R_OHBP_Dase"/>
</dbReference>
<dbReference type="Pfam" id="PF00903">
    <property type="entry name" value="Glyoxalase"/>
    <property type="match status" value="1"/>
</dbReference>
<dbReference type="Proteomes" id="UP000026960">
    <property type="component" value="Chromosome 3"/>
</dbReference>
<dbReference type="AlphaFoldDB" id="A0A0D3FM09"/>
<evidence type="ECO:0000313" key="3">
    <source>
        <dbReference type="Proteomes" id="UP000026960"/>
    </source>
</evidence>
<sequence>MATLQLNHVARETDDVRRLAAFSRTVLGFERARGTDVFEKTQPDGRTRQVFFFDPDGNGLEVTSSGTGDM</sequence>
<keyword evidence="3" id="KW-1185">Reference proteome</keyword>